<feature type="compositionally biased region" description="Polar residues" evidence="1">
    <location>
        <begin position="1"/>
        <end position="16"/>
    </location>
</feature>
<feature type="compositionally biased region" description="Polar residues" evidence="1">
    <location>
        <begin position="99"/>
        <end position="108"/>
    </location>
</feature>
<feature type="compositionally biased region" description="Low complexity" evidence="1">
    <location>
        <begin position="283"/>
        <end position="292"/>
    </location>
</feature>
<accession>A0ABR4IPH6</accession>
<comment type="caution">
    <text evidence="2">The sequence shown here is derived from an EMBL/GenBank/DDBJ whole genome shotgun (WGS) entry which is preliminary data.</text>
</comment>
<gene>
    <name evidence="2" type="ORF">BDW59DRAFT_141773</name>
</gene>
<feature type="compositionally biased region" description="Polar residues" evidence="1">
    <location>
        <begin position="364"/>
        <end position="384"/>
    </location>
</feature>
<organism evidence="2 3">
    <name type="scientific">Aspergillus cavernicola</name>
    <dbReference type="NCBI Taxonomy" id="176166"/>
    <lineage>
        <taxon>Eukaryota</taxon>
        <taxon>Fungi</taxon>
        <taxon>Dikarya</taxon>
        <taxon>Ascomycota</taxon>
        <taxon>Pezizomycotina</taxon>
        <taxon>Eurotiomycetes</taxon>
        <taxon>Eurotiomycetidae</taxon>
        <taxon>Eurotiales</taxon>
        <taxon>Aspergillaceae</taxon>
        <taxon>Aspergillus</taxon>
        <taxon>Aspergillus subgen. Nidulantes</taxon>
    </lineage>
</organism>
<feature type="compositionally biased region" description="Basic and acidic residues" evidence="1">
    <location>
        <begin position="473"/>
        <end position="495"/>
    </location>
</feature>
<keyword evidence="3" id="KW-1185">Reference proteome</keyword>
<feature type="compositionally biased region" description="Polar residues" evidence="1">
    <location>
        <begin position="269"/>
        <end position="282"/>
    </location>
</feature>
<evidence type="ECO:0000313" key="3">
    <source>
        <dbReference type="Proteomes" id="UP001610335"/>
    </source>
</evidence>
<dbReference type="EMBL" id="JBFXLS010000015">
    <property type="protein sequence ID" value="KAL2829668.1"/>
    <property type="molecule type" value="Genomic_DNA"/>
</dbReference>
<feature type="region of interest" description="Disordered" evidence="1">
    <location>
        <begin position="1"/>
        <end position="62"/>
    </location>
</feature>
<feature type="compositionally biased region" description="Polar residues" evidence="1">
    <location>
        <begin position="134"/>
        <end position="172"/>
    </location>
</feature>
<reference evidence="2 3" key="1">
    <citation type="submission" date="2024-07" db="EMBL/GenBank/DDBJ databases">
        <title>Section-level genome sequencing and comparative genomics of Aspergillus sections Usti and Cavernicolus.</title>
        <authorList>
            <consortium name="Lawrence Berkeley National Laboratory"/>
            <person name="Nybo J.L."/>
            <person name="Vesth T.C."/>
            <person name="Theobald S."/>
            <person name="Frisvad J.C."/>
            <person name="Larsen T.O."/>
            <person name="Kjaerboelling I."/>
            <person name="Rothschild-Mancinelli K."/>
            <person name="Lyhne E.K."/>
            <person name="Kogle M.E."/>
            <person name="Barry K."/>
            <person name="Clum A."/>
            <person name="Na H."/>
            <person name="Ledsgaard L."/>
            <person name="Lin J."/>
            <person name="Lipzen A."/>
            <person name="Kuo A."/>
            <person name="Riley R."/>
            <person name="Mondo S."/>
            <person name="LaButti K."/>
            <person name="Haridas S."/>
            <person name="Pangalinan J."/>
            <person name="Salamov A.A."/>
            <person name="Simmons B.A."/>
            <person name="Magnuson J.K."/>
            <person name="Chen J."/>
            <person name="Drula E."/>
            <person name="Henrissat B."/>
            <person name="Wiebenga A."/>
            <person name="Lubbers R.J."/>
            <person name="Gomes A.C."/>
            <person name="Makela M.R."/>
            <person name="Stajich J."/>
            <person name="Grigoriev I.V."/>
            <person name="Mortensen U.H."/>
            <person name="De vries R.P."/>
            <person name="Baker S.E."/>
            <person name="Andersen M.R."/>
        </authorList>
    </citation>
    <scope>NUCLEOTIDE SEQUENCE [LARGE SCALE GENOMIC DNA]</scope>
    <source>
        <strain evidence="2 3">CBS 600.67</strain>
    </source>
</reference>
<evidence type="ECO:0000313" key="2">
    <source>
        <dbReference type="EMBL" id="KAL2829668.1"/>
    </source>
</evidence>
<sequence length="853" mass="95909">MPTPERNSGQTSWARRQQQQQQQQQHNSPFRRARRESLHLDAFEEMSPPREPSARHHRNFSHTGTLRGAFEFASRLPADQNLFLSQPTRRASPRKRRQSSNAMSSHSNPPDELAEAYRRIEDENSLTDLDPSDNENNVYTSNPDKLNRRISASPSRRAQRLSTASDTSFTSESPRRRAGNYSRDEERLKRATTSRSPVLDRAALGVGPSSEHLQRREESHTTSEEEDYGIEPSVNVPSNWGSRARYNQGWMKSLTRSHERGSTTDEPGETSSRLWNEVSSKLSARQAAESAEGAGGRPGSSRPRYEIRSPPLPQTSPKTNDDYLSGGQVIPNTPIVVFPSSTFTKRSPSNRDSQDLLRKLARTGSPSPKQSANAAQTPEATTTARHVYDKTPVVTGAWIDTPMTQRLPSSQPKQAIKPLEPKLDRAWGHGKFVEEVDRNDEKADTEELIPNFEPMREKVKEDSPAAEPLYETLIKETTGDAEDKKEEKKPEHETELPVQDLFSRKPSGAAKDWKPIDLPMPEHPKSALETVLQDHKNNKDFLDVGDDTIESLQALVDQQPTDDTETQEEDAAYEQQVIGQLESEQTVPSSENDFERIEGKLQSLSDTMAHLKTGLNQLGNRVSRDTEAIITSISKSPDEPSKPKPVQPQKVCGTCKTGEISPVQSAIPLPRLWTRGDVWWKSRPTRLGWLAIITLSWYFSESTMCDYYCHPFVSPGCEGNCLVLDAPRFPFVIPTMISRWFHLSDILLPLWTLIVAFFRLFAQLFGFSDGYVDDVPRALNLSGKIWVEGAQVDTLSATSTPTARGFIPSVPQWTWREQPHDPDPVPDTNLPATSSGETIVQWDDISMDEDEFL</sequence>
<proteinExistence type="predicted"/>
<feature type="region of interest" description="Disordered" evidence="1">
    <location>
        <begin position="254"/>
        <end position="328"/>
    </location>
</feature>
<feature type="compositionally biased region" description="Basic and acidic residues" evidence="1">
    <location>
        <begin position="212"/>
        <end position="223"/>
    </location>
</feature>
<feature type="region of interest" description="Disordered" evidence="1">
    <location>
        <begin position="79"/>
        <end position="241"/>
    </location>
</feature>
<feature type="region of interest" description="Disordered" evidence="1">
    <location>
        <begin position="362"/>
        <end position="388"/>
    </location>
</feature>
<dbReference type="Proteomes" id="UP001610335">
    <property type="component" value="Unassembled WGS sequence"/>
</dbReference>
<feature type="region of interest" description="Disordered" evidence="1">
    <location>
        <begin position="472"/>
        <end position="496"/>
    </location>
</feature>
<protein>
    <submittedName>
        <fullName evidence="2">Uncharacterized protein</fullName>
    </submittedName>
</protein>
<name>A0ABR4IPH6_9EURO</name>
<evidence type="ECO:0000256" key="1">
    <source>
        <dbReference type="SAM" id="MobiDB-lite"/>
    </source>
</evidence>